<evidence type="ECO:0000313" key="1">
    <source>
        <dbReference type="EMBL" id="HEC78695.1"/>
    </source>
</evidence>
<protein>
    <submittedName>
        <fullName evidence="1">Uncharacterized protein</fullName>
    </submittedName>
</protein>
<evidence type="ECO:0000313" key="2">
    <source>
        <dbReference type="Proteomes" id="UP000885826"/>
    </source>
</evidence>
<organism evidence="1 2">
    <name type="scientific">candidate division WOR-3 bacterium</name>
    <dbReference type="NCBI Taxonomy" id="2052148"/>
    <lineage>
        <taxon>Bacteria</taxon>
        <taxon>Bacteria division WOR-3</taxon>
    </lineage>
</organism>
<sequence length="150" mass="17296">MKSMSLDKTLILKFIDRIQLDLEFIVSNLHLLGIKENRFLNLLQNAWYEVLPSFSVIKNEIRISNFEVSETAGLVGHQLLLKYEIFSYESDRLRSLQKNPNEIKFIYINNLLSAINNFLEDLAKPCVQAAIICSFSKSLANIFLNHQSSD</sequence>
<dbReference type="AlphaFoldDB" id="A0A9C9EME0"/>
<comment type="caution">
    <text evidence="1">The sequence shown here is derived from an EMBL/GenBank/DDBJ whole genome shotgun (WGS) entry which is preliminary data.</text>
</comment>
<dbReference type="Proteomes" id="UP000885826">
    <property type="component" value="Unassembled WGS sequence"/>
</dbReference>
<proteinExistence type="predicted"/>
<gene>
    <name evidence="1" type="ORF">ENI34_06085</name>
</gene>
<dbReference type="EMBL" id="DRIG01000064">
    <property type="protein sequence ID" value="HEC78695.1"/>
    <property type="molecule type" value="Genomic_DNA"/>
</dbReference>
<reference evidence="1" key="1">
    <citation type="journal article" date="2020" name="mSystems">
        <title>Genome- and Community-Level Interaction Insights into Carbon Utilization and Element Cycling Functions of Hydrothermarchaeota in Hydrothermal Sediment.</title>
        <authorList>
            <person name="Zhou Z."/>
            <person name="Liu Y."/>
            <person name="Xu W."/>
            <person name="Pan J."/>
            <person name="Luo Z.H."/>
            <person name="Li M."/>
        </authorList>
    </citation>
    <scope>NUCLEOTIDE SEQUENCE</scope>
    <source>
        <strain evidence="1">HyVt-388</strain>
    </source>
</reference>
<accession>A0A9C9EME0</accession>
<name>A0A9C9EME0_UNCW3</name>